<dbReference type="GO" id="GO:0005634">
    <property type="term" value="C:nucleus"/>
    <property type="evidence" value="ECO:0007669"/>
    <property type="project" value="UniProtKB-ARBA"/>
</dbReference>
<evidence type="ECO:0000256" key="12">
    <source>
        <dbReference type="ARBA" id="ARBA00022842"/>
    </source>
</evidence>
<evidence type="ECO:0000313" key="25">
    <source>
        <dbReference type="EMBL" id="KAK2068590.1"/>
    </source>
</evidence>
<evidence type="ECO:0000256" key="8">
    <source>
        <dbReference type="ARBA" id="ARBA00022741"/>
    </source>
</evidence>
<name>A0AAD9I111_9PEZI</name>
<keyword evidence="2" id="KW-0815">Transposition</keyword>
<keyword evidence="7" id="KW-0479">Metal-binding</keyword>
<keyword evidence="8" id="KW-0547">Nucleotide-binding</keyword>
<keyword evidence="9" id="KW-0255">Endonuclease</keyword>
<dbReference type="GO" id="GO:0003887">
    <property type="term" value="F:DNA-directed DNA polymerase activity"/>
    <property type="evidence" value="ECO:0007669"/>
    <property type="project" value="UniProtKB-KW"/>
</dbReference>
<dbReference type="Pfam" id="PF22936">
    <property type="entry name" value="Pol_BBD"/>
    <property type="match status" value="1"/>
</dbReference>
<evidence type="ECO:0000256" key="5">
    <source>
        <dbReference type="ARBA" id="ARBA00022695"/>
    </source>
</evidence>
<dbReference type="GO" id="GO:0006310">
    <property type="term" value="P:DNA recombination"/>
    <property type="evidence" value="ECO:0007669"/>
    <property type="project" value="UniProtKB-KW"/>
</dbReference>
<dbReference type="Pfam" id="PF07727">
    <property type="entry name" value="RVT_2"/>
    <property type="match status" value="1"/>
</dbReference>
<evidence type="ECO:0000256" key="15">
    <source>
        <dbReference type="ARBA" id="ARBA00022918"/>
    </source>
</evidence>
<dbReference type="InterPro" id="IPR013103">
    <property type="entry name" value="RVT_2"/>
</dbReference>
<evidence type="ECO:0000256" key="11">
    <source>
        <dbReference type="ARBA" id="ARBA00022840"/>
    </source>
</evidence>
<dbReference type="EMBL" id="JAQQPM010000002">
    <property type="protein sequence ID" value="KAK2068590.1"/>
    <property type="molecule type" value="Genomic_DNA"/>
</dbReference>
<dbReference type="PROSITE" id="PS50994">
    <property type="entry name" value="INTEGRASE"/>
    <property type="match status" value="1"/>
</dbReference>
<dbReference type="GO" id="GO:0006508">
    <property type="term" value="P:proteolysis"/>
    <property type="evidence" value="ECO:0007669"/>
    <property type="project" value="UniProtKB-KW"/>
</dbReference>
<protein>
    <recommendedName>
        <fullName evidence="24">Integrase catalytic domain-containing protein</fullName>
    </recommendedName>
</protein>
<dbReference type="GO" id="GO:0046872">
    <property type="term" value="F:metal ion binding"/>
    <property type="evidence" value="ECO:0007669"/>
    <property type="project" value="UniProtKB-KW"/>
</dbReference>
<dbReference type="Gene3D" id="3.30.420.10">
    <property type="entry name" value="Ribonuclease H-like superfamily/Ribonuclease H"/>
    <property type="match status" value="1"/>
</dbReference>
<organism evidence="25 26">
    <name type="scientific">Phyllachora maydis</name>
    <dbReference type="NCBI Taxonomy" id="1825666"/>
    <lineage>
        <taxon>Eukaryota</taxon>
        <taxon>Fungi</taxon>
        <taxon>Dikarya</taxon>
        <taxon>Ascomycota</taxon>
        <taxon>Pezizomycotina</taxon>
        <taxon>Sordariomycetes</taxon>
        <taxon>Sordariomycetidae</taxon>
        <taxon>Phyllachorales</taxon>
        <taxon>Phyllachoraceae</taxon>
        <taxon>Phyllachora</taxon>
    </lineage>
</organism>
<evidence type="ECO:0000259" key="24">
    <source>
        <dbReference type="PROSITE" id="PS50994"/>
    </source>
</evidence>
<evidence type="ECO:0000256" key="13">
    <source>
        <dbReference type="ARBA" id="ARBA00022884"/>
    </source>
</evidence>
<accession>A0AAD9I111</accession>
<feature type="region of interest" description="Disordered" evidence="23">
    <location>
        <begin position="451"/>
        <end position="482"/>
    </location>
</feature>
<dbReference type="GO" id="GO:0032196">
    <property type="term" value="P:transposition"/>
    <property type="evidence" value="ECO:0007669"/>
    <property type="project" value="UniProtKB-KW"/>
</dbReference>
<reference evidence="25" key="1">
    <citation type="journal article" date="2023" name="Mol. Plant Microbe Interact.">
        <title>Elucidating the Obligate Nature and Biological Capacity of an Invasive Fungal Corn Pathogen.</title>
        <authorList>
            <person name="MacCready J.S."/>
            <person name="Roggenkamp E.M."/>
            <person name="Gdanetz K."/>
            <person name="Chilvers M.I."/>
        </authorList>
    </citation>
    <scope>NUCLEOTIDE SEQUENCE</scope>
    <source>
        <strain evidence="25">PM02</strain>
    </source>
</reference>
<evidence type="ECO:0000256" key="22">
    <source>
        <dbReference type="ARBA" id="ARBA00049244"/>
    </source>
</evidence>
<gene>
    <name evidence="25" type="ORF">P8C59_003222</name>
</gene>
<dbReference type="PANTHER" id="PTHR42648">
    <property type="entry name" value="TRANSPOSASE, PUTATIVE-RELATED"/>
    <property type="match status" value="1"/>
</dbReference>
<evidence type="ECO:0000256" key="10">
    <source>
        <dbReference type="ARBA" id="ARBA00022801"/>
    </source>
</evidence>
<evidence type="ECO:0000256" key="3">
    <source>
        <dbReference type="ARBA" id="ARBA00022612"/>
    </source>
</evidence>
<keyword evidence="14" id="KW-0229">DNA integration</keyword>
<evidence type="ECO:0000313" key="26">
    <source>
        <dbReference type="Proteomes" id="UP001217918"/>
    </source>
</evidence>
<dbReference type="InterPro" id="IPR039537">
    <property type="entry name" value="Retrotran_Ty1/copia-like"/>
</dbReference>
<dbReference type="GO" id="GO:0003723">
    <property type="term" value="F:RNA binding"/>
    <property type="evidence" value="ECO:0007669"/>
    <property type="project" value="UniProtKB-KW"/>
</dbReference>
<dbReference type="InterPro" id="IPR001584">
    <property type="entry name" value="Integrase_cat-core"/>
</dbReference>
<keyword evidence="26" id="KW-1185">Reference proteome</keyword>
<comment type="function">
    <text evidence="1">The aspartyl protease (PR) mediates the proteolytic cleavages of the Gag and Gag-Pol polyproteins after assembly of the VLP.</text>
</comment>
<keyword evidence="15" id="KW-0695">RNA-directed DNA polymerase</keyword>
<feature type="region of interest" description="Disordered" evidence="23">
    <location>
        <begin position="416"/>
        <end position="435"/>
    </location>
</feature>
<feature type="compositionally biased region" description="Low complexity" evidence="23">
    <location>
        <begin position="360"/>
        <end position="373"/>
    </location>
</feature>
<sequence>MADQAKGKAIAPKRASNPADPGQSSRPPPPIRTLLEDKEDGEDYSEVIEVLKQHIKSHKRVIASQSSNIKTLLLSLNTLKASVKDSVSAIKNISSTLASLTNSSNATAATIGKTSYSPRFNPFSGTMDLDSPPRPPRKEPHLGPAVNSATSNLDPPIDTGSKEGFKDTITSSIVKELSKKAYTIPDDKISNFLENPDISNTYSNSNQAVLLILLRNSLSSSPRAAISWIHIPSKAFKLLVRQYSRPIESKKEDVYNEFHALTFSTYKKGLSAFNAEFNGYLAKLTIAKIDIDPSLILNQYFKALESKFPSWVSRQKSSIRQARMLGLTASSLNIEYLIADILEESRNPATEAYRAAHVANSSNSTPNSNSNPSKKGKNKKKGKKKASYNIEGQNYSAKKAEQASFMLGPYNLAIEEEEEESDSSSNSSSSSNSNTQLAQLLALKGYKKRKDFKGKGLKTSSNNKAKYKDNKPRRRPRDPALYNSWLYDTGSTDYISNSKERFTTFTPNTGQLRPINTGNSPVSPAGIGSITLEVLSRKAPPTYTKLVLDNVLYLPNIDINIVSGVRHYDSEGCLIKETLYRGDRRCIAILDFKKSGFFLDVKGSSKPILHANFAFPLGLSSYTTKSIEPQRNKIVVEIPSNSIRKEDYRPIIEDAIVSKAIEPNKRYKLRNSPAKGTTLEGIGPSLRGKRPRRPIEPLATTQAPYQSPRKTREPEPLTGTGDLPRVLREPVIEGNKVVEKAISSPTLKEPNIEGDTVKIRPRPYNRNPIVLLLVDRKSRYRWVFNLPNKSGPIVANAIKGFFRGLRNGFGRYPTKFHFDRGTEITDLLTTWLAKRGIKFSTSAPYIHKQNGLVERLVRVILDLELVNSTAITNKETTPFQALFDELEPGIPHIPNLERYRAIGAKGEAIIPLEKRSKSLKFTSRTEECKLLAVLGSKTYLVYIPSRRAVLKTSTVKFIEDNTVLSQPTDNTALEGELVDLDLDLEGAVSPDPSNLNTEKPISIEIGPSKLESYESSSDSELDEPLLDKPINPVIVESTRPTISIRKPELPEAFPQTIEPIFAPKPIEVIAPNQPITNEPLDNSDLISEGDKMQLDYYKLLAKTSSYILSFVYKARKRVISKDSTPTTYKQVLKLPRDERRVFKFLPRSLLPSNRKLITCRNVLKVKKDAKNRPIKYKSRLVARGFMQVEGLDYTITYASTSIPPTWRILLAIGAVLDWEIEQADFIGAFLNSALREEIYMEIPEGLLDLVASNKAIYKLLLKYGYNPSTPNIIKLSKALYSLKQSPREWQDKLKILLKSLGYLPLISDPGVFYNAKTCYFIVTYVDDCLFIGPNIGYITDLKKRLNKVYAIEDLGPAAYFLGVQIIRDRPNRRL</sequence>
<keyword evidence="18" id="KW-0238">DNA-binding</keyword>
<evidence type="ECO:0000256" key="14">
    <source>
        <dbReference type="ARBA" id="ARBA00022908"/>
    </source>
</evidence>
<dbReference type="PANTHER" id="PTHR42648:SF11">
    <property type="entry name" value="TRANSPOSON TY4-P GAG-POL POLYPROTEIN"/>
    <property type="match status" value="1"/>
</dbReference>
<keyword evidence="20" id="KW-0511">Multifunctional enzyme</keyword>
<keyword evidence="11" id="KW-0067">ATP-binding</keyword>
<comment type="caution">
    <text evidence="25">The sequence shown here is derived from an EMBL/GenBank/DDBJ whole genome shotgun (WGS) entry which is preliminary data.</text>
</comment>
<keyword evidence="16" id="KW-0239">DNA-directed DNA polymerase</keyword>
<evidence type="ECO:0000256" key="2">
    <source>
        <dbReference type="ARBA" id="ARBA00022578"/>
    </source>
</evidence>
<dbReference type="GO" id="GO:0005524">
    <property type="term" value="F:ATP binding"/>
    <property type="evidence" value="ECO:0007669"/>
    <property type="project" value="UniProtKB-KW"/>
</dbReference>
<evidence type="ECO:0000256" key="6">
    <source>
        <dbReference type="ARBA" id="ARBA00022722"/>
    </source>
</evidence>
<dbReference type="GO" id="GO:0015074">
    <property type="term" value="P:DNA integration"/>
    <property type="evidence" value="ECO:0007669"/>
    <property type="project" value="UniProtKB-KW"/>
</dbReference>
<keyword evidence="19" id="KW-0233">DNA recombination</keyword>
<dbReference type="Proteomes" id="UP001217918">
    <property type="component" value="Unassembled WGS sequence"/>
</dbReference>
<comment type="catalytic activity">
    <reaction evidence="22">
        <text>DNA(n) + a 2'-deoxyribonucleoside 5'-triphosphate = DNA(n+1) + diphosphate</text>
        <dbReference type="Rhea" id="RHEA:22508"/>
        <dbReference type="Rhea" id="RHEA-COMP:17339"/>
        <dbReference type="Rhea" id="RHEA-COMP:17340"/>
        <dbReference type="ChEBI" id="CHEBI:33019"/>
        <dbReference type="ChEBI" id="CHEBI:61560"/>
        <dbReference type="ChEBI" id="CHEBI:173112"/>
        <dbReference type="EC" id="2.7.7.7"/>
    </reaction>
</comment>
<evidence type="ECO:0000256" key="16">
    <source>
        <dbReference type="ARBA" id="ARBA00022932"/>
    </source>
</evidence>
<dbReference type="GO" id="GO:0003964">
    <property type="term" value="F:RNA-directed DNA polymerase activity"/>
    <property type="evidence" value="ECO:0007669"/>
    <property type="project" value="UniProtKB-KW"/>
</dbReference>
<evidence type="ECO:0000256" key="20">
    <source>
        <dbReference type="ARBA" id="ARBA00023268"/>
    </source>
</evidence>
<feature type="compositionally biased region" description="Low complexity" evidence="23">
    <location>
        <begin position="423"/>
        <end position="434"/>
    </location>
</feature>
<feature type="region of interest" description="Disordered" evidence="23">
    <location>
        <begin position="124"/>
        <end position="161"/>
    </location>
</feature>
<feature type="domain" description="Integrase catalytic" evidence="24">
    <location>
        <begin position="741"/>
        <end position="919"/>
    </location>
</feature>
<feature type="compositionally biased region" description="Basic residues" evidence="23">
    <location>
        <begin position="374"/>
        <end position="386"/>
    </location>
</feature>
<keyword evidence="13" id="KW-0694">RNA-binding</keyword>
<feature type="region of interest" description="Disordered" evidence="23">
    <location>
        <begin position="357"/>
        <end position="389"/>
    </location>
</feature>
<evidence type="ECO:0000256" key="21">
    <source>
        <dbReference type="ARBA" id="ARBA00048173"/>
    </source>
</evidence>
<evidence type="ECO:0000256" key="1">
    <source>
        <dbReference type="ARBA" id="ARBA00002180"/>
    </source>
</evidence>
<dbReference type="InterPro" id="IPR012337">
    <property type="entry name" value="RNaseH-like_sf"/>
</dbReference>
<dbReference type="SUPFAM" id="SSF53098">
    <property type="entry name" value="Ribonuclease H-like"/>
    <property type="match status" value="1"/>
</dbReference>
<keyword evidence="12" id="KW-0460">Magnesium</keyword>
<keyword evidence="10" id="KW-0378">Hydrolase</keyword>
<keyword evidence="4" id="KW-0645">Protease</keyword>
<evidence type="ECO:0000256" key="7">
    <source>
        <dbReference type="ARBA" id="ARBA00022723"/>
    </source>
</evidence>
<evidence type="ECO:0000256" key="23">
    <source>
        <dbReference type="SAM" id="MobiDB-lite"/>
    </source>
</evidence>
<dbReference type="InterPro" id="IPR036397">
    <property type="entry name" value="RNaseH_sf"/>
</dbReference>
<evidence type="ECO:0000256" key="18">
    <source>
        <dbReference type="ARBA" id="ARBA00023125"/>
    </source>
</evidence>
<dbReference type="GO" id="GO:0003677">
    <property type="term" value="F:DNA binding"/>
    <property type="evidence" value="ECO:0007669"/>
    <property type="project" value="UniProtKB-KW"/>
</dbReference>
<proteinExistence type="predicted"/>
<feature type="region of interest" description="Disordered" evidence="23">
    <location>
        <begin position="668"/>
        <end position="726"/>
    </location>
</feature>
<evidence type="ECO:0000256" key="9">
    <source>
        <dbReference type="ARBA" id="ARBA00022759"/>
    </source>
</evidence>
<dbReference type="InterPro" id="IPR054722">
    <property type="entry name" value="PolX-like_BBD"/>
</dbReference>
<keyword evidence="3" id="KW-1188">Viral release from host cell</keyword>
<evidence type="ECO:0000256" key="4">
    <source>
        <dbReference type="ARBA" id="ARBA00022670"/>
    </source>
</evidence>
<feature type="region of interest" description="Disordered" evidence="23">
    <location>
        <begin position="1"/>
        <end position="39"/>
    </location>
</feature>
<dbReference type="GO" id="GO:0008233">
    <property type="term" value="F:peptidase activity"/>
    <property type="evidence" value="ECO:0007669"/>
    <property type="project" value="UniProtKB-KW"/>
</dbReference>
<keyword evidence="5" id="KW-0548">Nucleotidyltransferase</keyword>
<comment type="catalytic activity">
    <reaction evidence="21">
        <text>DNA(n) + a 2'-deoxyribonucleoside 5'-triphosphate = DNA(n+1) + diphosphate</text>
        <dbReference type="Rhea" id="RHEA:22508"/>
        <dbReference type="Rhea" id="RHEA-COMP:17339"/>
        <dbReference type="Rhea" id="RHEA-COMP:17340"/>
        <dbReference type="ChEBI" id="CHEBI:33019"/>
        <dbReference type="ChEBI" id="CHEBI:61560"/>
        <dbReference type="ChEBI" id="CHEBI:173112"/>
        <dbReference type="EC" id="2.7.7.49"/>
    </reaction>
</comment>
<evidence type="ECO:0000256" key="17">
    <source>
        <dbReference type="ARBA" id="ARBA00023113"/>
    </source>
</evidence>
<keyword evidence="16" id="KW-0808">Transferase</keyword>
<dbReference type="Pfam" id="PF00665">
    <property type="entry name" value="rve"/>
    <property type="match status" value="1"/>
</dbReference>
<keyword evidence="6" id="KW-0540">Nuclease</keyword>
<evidence type="ECO:0000256" key="19">
    <source>
        <dbReference type="ARBA" id="ARBA00023172"/>
    </source>
</evidence>
<keyword evidence="17" id="KW-0917">Virion maturation</keyword>
<dbReference type="GO" id="GO:0004519">
    <property type="term" value="F:endonuclease activity"/>
    <property type="evidence" value="ECO:0007669"/>
    <property type="project" value="UniProtKB-KW"/>
</dbReference>